<reference evidence="2 3" key="1">
    <citation type="submission" date="2016-11" db="EMBL/GenBank/DDBJ databases">
        <authorList>
            <person name="Jaros S."/>
            <person name="Januszkiewicz K."/>
            <person name="Wedrychowicz H."/>
        </authorList>
    </citation>
    <scope>NUCLEOTIDE SEQUENCE [LARGE SCALE GENOMIC DNA]</scope>
    <source>
        <strain evidence="2 3">DSM 21758</strain>
    </source>
</reference>
<dbReference type="InterPro" id="IPR021359">
    <property type="entry name" value="DUF2812"/>
</dbReference>
<dbReference type="OrthoDB" id="8757095at2"/>
<dbReference type="EMBL" id="FQZB01000008">
    <property type="protein sequence ID" value="SHJ40963.1"/>
    <property type="molecule type" value="Genomic_DNA"/>
</dbReference>
<dbReference type="RefSeq" id="WP_072986432.1">
    <property type="nucleotide sequence ID" value="NZ_FQZB01000008.1"/>
</dbReference>
<keyword evidence="1" id="KW-0472">Membrane</keyword>
<organism evidence="2 3">
    <name type="scientific">Clostridium cavendishii DSM 21758</name>
    <dbReference type="NCBI Taxonomy" id="1121302"/>
    <lineage>
        <taxon>Bacteria</taxon>
        <taxon>Bacillati</taxon>
        <taxon>Bacillota</taxon>
        <taxon>Clostridia</taxon>
        <taxon>Eubacteriales</taxon>
        <taxon>Clostridiaceae</taxon>
        <taxon>Clostridium</taxon>
    </lineage>
</organism>
<dbReference type="STRING" id="1121302.SAMN02745163_01894"/>
<sequence>MKEIITKIKYFSPWNLKKEEDYLNKMNQNGYEFIKRCFFIYKFKKVNKPNGTFKIDYRQFSRDGQGYLNYYKFLKELEVINITDSNGRHYFKILKDNNLDFFSDKHSQIQLLKRILKDYSLGLVFTLLILSTFLYPFPTFNLDNWDFFLVWGIFIVFYLVCIFNILKNYIKLKKETY</sequence>
<evidence type="ECO:0000313" key="3">
    <source>
        <dbReference type="Proteomes" id="UP000184310"/>
    </source>
</evidence>
<protein>
    <recommendedName>
        <fullName evidence="4">DUF2812 domain-containing protein</fullName>
    </recommendedName>
</protein>
<dbReference type="AlphaFoldDB" id="A0A1M6J2I6"/>
<accession>A0A1M6J2I6</accession>
<proteinExistence type="predicted"/>
<dbReference type="Pfam" id="PF11193">
    <property type="entry name" value="DUF2812"/>
    <property type="match status" value="1"/>
</dbReference>
<keyword evidence="3" id="KW-1185">Reference proteome</keyword>
<keyword evidence="1" id="KW-0812">Transmembrane</keyword>
<evidence type="ECO:0008006" key="4">
    <source>
        <dbReference type="Google" id="ProtNLM"/>
    </source>
</evidence>
<dbReference type="Proteomes" id="UP000184310">
    <property type="component" value="Unassembled WGS sequence"/>
</dbReference>
<evidence type="ECO:0000313" key="2">
    <source>
        <dbReference type="EMBL" id="SHJ40963.1"/>
    </source>
</evidence>
<feature type="transmembrane region" description="Helical" evidence="1">
    <location>
        <begin position="147"/>
        <end position="166"/>
    </location>
</feature>
<feature type="transmembrane region" description="Helical" evidence="1">
    <location>
        <begin position="115"/>
        <end position="135"/>
    </location>
</feature>
<gene>
    <name evidence="2" type="ORF">SAMN02745163_01894</name>
</gene>
<keyword evidence="1" id="KW-1133">Transmembrane helix</keyword>
<evidence type="ECO:0000256" key="1">
    <source>
        <dbReference type="SAM" id="Phobius"/>
    </source>
</evidence>
<name>A0A1M6J2I6_9CLOT</name>